<keyword evidence="5 10" id="KW-0653">Protein transport</keyword>
<comment type="caution">
    <text evidence="14">The sequence shown here is derived from an EMBL/GenBank/DDBJ whole genome shotgun (WGS) entry which is preliminary data.</text>
</comment>
<gene>
    <name evidence="14" type="ORF">PMKS-004005</name>
</gene>
<comment type="subcellular location">
    <subcellularLocation>
        <location evidence="1 10">Golgi apparatus membrane</location>
        <topology evidence="1 10">Peripheral membrane protein</topology>
    </subcellularLocation>
</comment>
<dbReference type="InterPro" id="IPR048369">
    <property type="entry name" value="COG6_C"/>
</dbReference>
<keyword evidence="6 10" id="KW-0333">Golgi apparatus</keyword>
<evidence type="ECO:0000313" key="15">
    <source>
        <dbReference type="Proteomes" id="UP000186136"/>
    </source>
</evidence>
<comment type="function">
    <text evidence="9">Acts as a component of the peripheral membrane COG complex that is involved in intra-Golgi protein trafficking. COG is located at the cis-Golgi, and regulates tethering of retrograde intra-Golgi vesicles and possibly a number of other membrane trafficking events.</text>
</comment>
<dbReference type="GO" id="GO:0006891">
    <property type="term" value="P:intra-Golgi vesicle-mediated transport"/>
    <property type="evidence" value="ECO:0007669"/>
    <property type="project" value="UniProtKB-UniRule"/>
</dbReference>
<sequence length="867" mass="99137">MDFVYDLETFDNGSSQKKTDLPDQQASGVSLTLRSLSTSDFSKKLQSLSLLDIAKGSAKGGAESSEVNNDNGISLSYNAQCLKRARISIDLLDSLGFDYSPLKDSSTNGSHHPNNKSSIDNDDLTDIFLYNSGFDGKSLVEKLTKVLESSDGYDTSTRHSLSILERRIEYELSLENGSKPVREKQPGSFTAVSHFDNLKNLTSTGQTGNLARRNLRGLIEEDLLHQYASQLRTFQKIVRSIEVVRPNLETLTQEYNDLYSSINTSVDNLQELKKEITFLDKQKKVVDLKKNILLAFKSTFTVTQYEEHLIRFADLNDATAGVDFFNAIDKIRNIQNNCDVLLGMENEKFGMKIMKQMSDLLVSINERITSYVQNNIDYVYSGSNLNFNISKKINLSTFQKCLIYIWQNNRSSFDSIMSDMVESRSRLIANEFINQLKGYSEEVSTSNLKTAYPKANTNKRQSRLFLSSYDTIRFMSDSLAYIHSLLVNEMENSRSFLTFDFISRDENSELENMVVSIAMRIISGLNKPLKGAVESVLRQEAKLPTLVNSYDLLELYSGMFTKLLKPAQKVITDGTMATMKELEVETQERIFFLIKLKLKTLEVEAAEEGLNTTGDGAVLPDWVVDWFAFIDEMFEGYNSNKNLDGTTGHIVGLNDHQWNELLELLINKPIGLLKSIQNKFKLPEKEKLIWELNCVDYMYNKVEINPSLSSKADYVNSLIDQDTNTLIDLEFTGLLKSSGLFDIYNLVNMIFKLDDEFFDVSLYEPILENKLFSVETFQTANQKMEIFLSSYINQNELNGLMSPSIYNKVFFDSAMNFIKFYRKLCLIVNEYLRDKDDNRIKVFQWDEMTIATLLGIEEYYQEHQHFT</sequence>
<evidence type="ECO:0000259" key="13">
    <source>
        <dbReference type="Pfam" id="PF20653"/>
    </source>
</evidence>
<reference evidence="14 15" key="1">
    <citation type="submission" date="2016-08" db="EMBL/GenBank/DDBJ databases">
        <title>Whole genome shotgun sequence of Pichia membranifaciens KS47-1.</title>
        <authorList>
            <person name="Konishi M."/>
            <person name="Ishida M."/>
            <person name="Arakawa T."/>
            <person name="Kato Y."/>
            <person name="Horiuchi J."/>
        </authorList>
    </citation>
    <scope>NUCLEOTIDE SEQUENCE [LARGE SCALE GENOMIC DNA]</scope>
    <source>
        <strain evidence="14 15">KS47-1</strain>
    </source>
</reference>
<name>A0A1Q2YLY5_9ASCO</name>
<dbReference type="Pfam" id="PF20653">
    <property type="entry name" value="COG6_C"/>
    <property type="match status" value="1"/>
</dbReference>
<evidence type="ECO:0000256" key="6">
    <source>
        <dbReference type="ARBA" id="ARBA00023034"/>
    </source>
</evidence>
<comment type="function">
    <text evidence="10">Acts as component of the peripheral membrane COG complex that is involved in intra-Golgi protein trafficking. COG is located at the cis-Golgi, and regulates tethering of retrograde intra-Golgi vesicles and possibly a number of other membrane trafficking events.</text>
</comment>
<dbReference type="GO" id="GO:0015031">
    <property type="term" value="P:protein transport"/>
    <property type="evidence" value="ECO:0007669"/>
    <property type="project" value="UniProtKB-KW"/>
</dbReference>
<dbReference type="AlphaFoldDB" id="A0A1Q2YLY5"/>
<dbReference type="SMART" id="SM01087">
    <property type="entry name" value="COG6"/>
    <property type="match status" value="1"/>
</dbReference>
<evidence type="ECO:0000256" key="5">
    <source>
        <dbReference type="ARBA" id="ARBA00022927"/>
    </source>
</evidence>
<feature type="coiled-coil region" evidence="11">
    <location>
        <begin position="262"/>
        <end position="289"/>
    </location>
</feature>
<evidence type="ECO:0000256" key="4">
    <source>
        <dbReference type="ARBA" id="ARBA00022448"/>
    </source>
</evidence>
<accession>A0A1Q2YLY5</accession>
<evidence type="ECO:0000256" key="10">
    <source>
        <dbReference type="RuleBase" id="RU365075"/>
    </source>
</evidence>
<dbReference type="InterPro" id="IPR048368">
    <property type="entry name" value="COG6_N"/>
</dbReference>
<dbReference type="GO" id="GO:0017119">
    <property type="term" value="C:Golgi transport complex"/>
    <property type="evidence" value="ECO:0007669"/>
    <property type="project" value="UniProtKB-UniRule"/>
</dbReference>
<evidence type="ECO:0000313" key="14">
    <source>
        <dbReference type="EMBL" id="GAV30491.1"/>
    </source>
</evidence>
<evidence type="ECO:0000256" key="1">
    <source>
        <dbReference type="ARBA" id="ARBA00004395"/>
    </source>
</evidence>
<dbReference type="EMBL" id="BDGI01000181">
    <property type="protein sequence ID" value="GAV30491.1"/>
    <property type="molecule type" value="Genomic_DNA"/>
</dbReference>
<dbReference type="PANTHER" id="PTHR21506:SF0">
    <property type="entry name" value="CONSERVED OLIGOMERIC GOLGI COMPLEX SUBUNIT 6"/>
    <property type="match status" value="1"/>
</dbReference>
<organism evidence="14 15">
    <name type="scientific">Pichia membranifaciens</name>
    <dbReference type="NCBI Taxonomy" id="4926"/>
    <lineage>
        <taxon>Eukaryota</taxon>
        <taxon>Fungi</taxon>
        <taxon>Dikarya</taxon>
        <taxon>Ascomycota</taxon>
        <taxon>Saccharomycotina</taxon>
        <taxon>Pichiomycetes</taxon>
        <taxon>Pichiales</taxon>
        <taxon>Pichiaceae</taxon>
        <taxon>Pichia</taxon>
    </lineage>
</organism>
<evidence type="ECO:0000256" key="7">
    <source>
        <dbReference type="ARBA" id="ARBA00023136"/>
    </source>
</evidence>
<dbReference type="PANTHER" id="PTHR21506">
    <property type="entry name" value="COMPONENT OF OLIGOMERIC GOLGI COMPLEX 6"/>
    <property type="match status" value="1"/>
</dbReference>
<dbReference type="GO" id="GO:0000139">
    <property type="term" value="C:Golgi membrane"/>
    <property type="evidence" value="ECO:0007669"/>
    <property type="project" value="UniProtKB-SubCell"/>
</dbReference>
<comment type="similarity">
    <text evidence="2 10">Belongs to the COG6 family.</text>
</comment>
<evidence type="ECO:0000256" key="3">
    <source>
        <dbReference type="ARBA" id="ARBA00020973"/>
    </source>
</evidence>
<dbReference type="OrthoDB" id="272987at2759"/>
<keyword evidence="4 10" id="KW-0813">Transport</keyword>
<evidence type="ECO:0000256" key="8">
    <source>
        <dbReference type="ARBA" id="ARBA00031348"/>
    </source>
</evidence>
<keyword evidence="15" id="KW-1185">Reference proteome</keyword>
<evidence type="ECO:0000256" key="9">
    <source>
        <dbReference type="ARBA" id="ARBA00043873"/>
    </source>
</evidence>
<evidence type="ECO:0000259" key="12">
    <source>
        <dbReference type="Pfam" id="PF06419"/>
    </source>
</evidence>
<protein>
    <recommendedName>
        <fullName evidence="3 10">Conserved oligomeric Golgi complex subunit 6</fullName>
        <shortName evidence="10">COG complex subunit 6</shortName>
    </recommendedName>
    <alternativeName>
        <fullName evidence="8 10">Component of oligomeric Golgi complex 6</fullName>
    </alternativeName>
</protein>
<keyword evidence="11" id="KW-0175">Coiled coil</keyword>
<evidence type="ECO:0000256" key="11">
    <source>
        <dbReference type="SAM" id="Coils"/>
    </source>
</evidence>
<comment type="subunit">
    <text evidence="10">Component of the conserved oligomeric Golgi complex.</text>
</comment>
<keyword evidence="7 10" id="KW-0472">Membrane</keyword>
<evidence type="ECO:0000256" key="2">
    <source>
        <dbReference type="ARBA" id="ARBA00011023"/>
    </source>
</evidence>
<dbReference type="Proteomes" id="UP000186136">
    <property type="component" value="Unassembled WGS sequence"/>
</dbReference>
<dbReference type="Pfam" id="PF06419">
    <property type="entry name" value="COG6_N"/>
    <property type="match status" value="1"/>
</dbReference>
<feature type="domain" description="Conserved Oligomeric Golgi complex subunit 6 C-terminal" evidence="13">
    <location>
        <begin position="348"/>
        <end position="854"/>
    </location>
</feature>
<dbReference type="InterPro" id="IPR010490">
    <property type="entry name" value="COG6"/>
</dbReference>
<proteinExistence type="inferred from homology"/>
<feature type="domain" description="Conserved oligomeric complex COG6 N-terminal" evidence="12">
    <location>
        <begin position="209"/>
        <end position="310"/>
    </location>
</feature>